<name>A0A0F9N7B7_9ZZZZ</name>
<proteinExistence type="predicted"/>
<sequence>MGNLRKTPIISEVTYIYALADPRSGEIRYVGKSNVPKRRLYNHKTTRFKDNKLKNMWLRELYTNGMNPEIKALECCKEDRWEEKEKEWISFFGLENLVNALEGGQGGLNGHLGPSKLTQNEVQEIKICLAVEEPAFKIAKKFNISVGTIRAIHRNLAWKYVKPDVSSIPLRGAHKNAEDTYRDEDFLDFCDAFSEISKELIEGANELLDRYYE</sequence>
<dbReference type="EMBL" id="LAZR01007526">
    <property type="protein sequence ID" value="KKM84690.1"/>
    <property type="molecule type" value="Genomic_DNA"/>
</dbReference>
<organism evidence="2">
    <name type="scientific">marine sediment metagenome</name>
    <dbReference type="NCBI Taxonomy" id="412755"/>
    <lineage>
        <taxon>unclassified sequences</taxon>
        <taxon>metagenomes</taxon>
        <taxon>ecological metagenomes</taxon>
    </lineage>
</organism>
<dbReference type="SUPFAM" id="SSF82771">
    <property type="entry name" value="GIY-YIG endonuclease"/>
    <property type="match status" value="1"/>
</dbReference>
<dbReference type="CDD" id="cd00719">
    <property type="entry name" value="GIY-YIG_SF"/>
    <property type="match status" value="1"/>
</dbReference>
<dbReference type="InterPro" id="IPR000305">
    <property type="entry name" value="GIY-YIG_endonuc"/>
</dbReference>
<comment type="caution">
    <text evidence="2">The sequence shown here is derived from an EMBL/GenBank/DDBJ whole genome shotgun (WGS) entry which is preliminary data.</text>
</comment>
<gene>
    <name evidence="2" type="ORF">LCGC14_1296630</name>
</gene>
<accession>A0A0F9N7B7</accession>
<evidence type="ECO:0000313" key="2">
    <source>
        <dbReference type="EMBL" id="KKM84690.1"/>
    </source>
</evidence>
<dbReference type="Gene3D" id="3.40.1440.10">
    <property type="entry name" value="GIY-YIG endonuclease"/>
    <property type="match status" value="1"/>
</dbReference>
<dbReference type="Pfam" id="PF01541">
    <property type="entry name" value="GIY-YIG"/>
    <property type="match status" value="1"/>
</dbReference>
<feature type="domain" description="GIY-YIG" evidence="1">
    <location>
        <begin position="15"/>
        <end position="89"/>
    </location>
</feature>
<protein>
    <recommendedName>
        <fullName evidence="1">GIY-YIG domain-containing protein</fullName>
    </recommendedName>
</protein>
<reference evidence="2" key="1">
    <citation type="journal article" date="2015" name="Nature">
        <title>Complex archaea that bridge the gap between prokaryotes and eukaryotes.</title>
        <authorList>
            <person name="Spang A."/>
            <person name="Saw J.H."/>
            <person name="Jorgensen S.L."/>
            <person name="Zaremba-Niedzwiedzka K."/>
            <person name="Martijn J."/>
            <person name="Lind A.E."/>
            <person name="van Eijk R."/>
            <person name="Schleper C."/>
            <person name="Guy L."/>
            <person name="Ettema T.J."/>
        </authorList>
    </citation>
    <scope>NUCLEOTIDE SEQUENCE</scope>
</reference>
<evidence type="ECO:0000259" key="1">
    <source>
        <dbReference type="Pfam" id="PF01541"/>
    </source>
</evidence>
<dbReference type="AlphaFoldDB" id="A0A0F9N7B7"/>
<dbReference type="InterPro" id="IPR035901">
    <property type="entry name" value="GIY-YIG_endonuc_sf"/>
</dbReference>